<comment type="catalytic activity">
    <reaction evidence="1 6">
        <text>Cleavage of hydrophobic, N-terminal signal or leader sequences from secreted and periplasmic proteins.</text>
        <dbReference type="EC" id="3.4.21.89"/>
    </reaction>
</comment>
<reference evidence="8" key="1">
    <citation type="submission" date="2020-07" db="EMBL/GenBank/DDBJ databases">
        <title>Huge and variable diversity of episymbiotic CPR bacteria and DPANN archaea in groundwater ecosystems.</title>
        <authorList>
            <person name="He C.Y."/>
            <person name="Keren R."/>
            <person name="Whittaker M."/>
            <person name="Farag I.F."/>
            <person name="Doudna J."/>
            <person name="Cate J.H.D."/>
            <person name="Banfield J.F."/>
        </authorList>
    </citation>
    <scope>NUCLEOTIDE SEQUENCE</scope>
    <source>
        <strain evidence="8">NC_groundwater_1813_Pr3_B-0.1um_71_17</strain>
    </source>
</reference>
<comment type="subcellular location">
    <subcellularLocation>
        <location evidence="6">Membrane</location>
        <topology evidence="6">Single-pass type II membrane protein</topology>
    </subcellularLocation>
</comment>
<proteinExistence type="inferred from homology"/>
<name>A0A933SF64_UNCEI</name>
<dbReference type="EC" id="3.4.21.89" evidence="3 6"/>
<dbReference type="PROSITE" id="PS00761">
    <property type="entry name" value="SPASE_I_3"/>
    <property type="match status" value="1"/>
</dbReference>
<evidence type="ECO:0000256" key="4">
    <source>
        <dbReference type="ARBA" id="ARBA00022801"/>
    </source>
</evidence>
<feature type="domain" description="Peptidase S26" evidence="7">
    <location>
        <begin position="12"/>
        <end position="188"/>
    </location>
</feature>
<dbReference type="InterPro" id="IPR019533">
    <property type="entry name" value="Peptidase_S26"/>
</dbReference>
<dbReference type="Proteomes" id="UP000696931">
    <property type="component" value="Unassembled WGS sequence"/>
</dbReference>
<dbReference type="InterPro" id="IPR036286">
    <property type="entry name" value="LexA/Signal_pep-like_sf"/>
</dbReference>
<evidence type="ECO:0000313" key="8">
    <source>
        <dbReference type="EMBL" id="MBI5168849.1"/>
    </source>
</evidence>
<dbReference type="GO" id="GO:0016020">
    <property type="term" value="C:membrane"/>
    <property type="evidence" value="ECO:0007669"/>
    <property type="project" value="UniProtKB-SubCell"/>
</dbReference>
<sequence>MSKSSAPKSQVREYTEAILWAVVLTFFLRAFVIQAFRIPSESMCDTLLVGDFLFVNKFEYGPKIPFTHIRLPGLHAPRQGDVIVFQYPPDPSKDFIKRCIGTPGHTVQVKHKDAYVDGRKLAEPYVKHVDPREIEYRGYEDRDNTELVTVGPNQLFMMGDNRDNSYDSRFWGTVDMDLVKGRALFIYFSTAGDKWWNGLFNIRFNRMFRPIR</sequence>
<evidence type="ECO:0000256" key="6">
    <source>
        <dbReference type="RuleBase" id="RU362042"/>
    </source>
</evidence>
<keyword evidence="6" id="KW-0645">Protease</keyword>
<keyword evidence="4 6" id="KW-0378">Hydrolase</keyword>
<feature type="active site" evidence="5">
    <location>
        <position position="42"/>
    </location>
</feature>
<gene>
    <name evidence="8" type="primary">lepB</name>
    <name evidence="8" type="ORF">HZA61_05135</name>
</gene>
<organism evidence="8 9">
    <name type="scientific">Eiseniibacteriota bacterium</name>
    <dbReference type="NCBI Taxonomy" id="2212470"/>
    <lineage>
        <taxon>Bacteria</taxon>
        <taxon>Candidatus Eiseniibacteriota</taxon>
    </lineage>
</organism>
<dbReference type="GO" id="GO:0004252">
    <property type="term" value="F:serine-type endopeptidase activity"/>
    <property type="evidence" value="ECO:0007669"/>
    <property type="project" value="InterPro"/>
</dbReference>
<dbReference type="Gene3D" id="2.10.109.10">
    <property type="entry name" value="Umud Fragment, subunit A"/>
    <property type="match status" value="1"/>
</dbReference>
<dbReference type="PRINTS" id="PR00727">
    <property type="entry name" value="LEADERPTASE"/>
</dbReference>
<accession>A0A933SF64</accession>
<dbReference type="InterPro" id="IPR019758">
    <property type="entry name" value="Pept_S26A_signal_pept_1_CS"/>
</dbReference>
<dbReference type="GO" id="GO:0006465">
    <property type="term" value="P:signal peptide processing"/>
    <property type="evidence" value="ECO:0007669"/>
    <property type="project" value="InterPro"/>
</dbReference>
<dbReference type="PANTHER" id="PTHR43390:SF1">
    <property type="entry name" value="CHLOROPLAST PROCESSING PEPTIDASE"/>
    <property type="match status" value="1"/>
</dbReference>
<evidence type="ECO:0000256" key="1">
    <source>
        <dbReference type="ARBA" id="ARBA00000677"/>
    </source>
</evidence>
<protein>
    <recommendedName>
        <fullName evidence="3 6">Signal peptidase I</fullName>
        <ecNumber evidence="3 6">3.4.21.89</ecNumber>
    </recommendedName>
</protein>
<dbReference type="InterPro" id="IPR000223">
    <property type="entry name" value="Pept_S26A_signal_pept_1"/>
</dbReference>
<evidence type="ECO:0000256" key="2">
    <source>
        <dbReference type="ARBA" id="ARBA00009370"/>
    </source>
</evidence>
<evidence type="ECO:0000256" key="5">
    <source>
        <dbReference type="PIRSR" id="PIRSR600223-1"/>
    </source>
</evidence>
<evidence type="ECO:0000256" key="3">
    <source>
        <dbReference type="ARBA" id="ARBA00013208"/>
    </source>
</evidence>
<dbReference type="CDD" id="cd06530">
    <property type="entry name" value="S26_SPase_I"/>
    <property type="match status" value="1"/>
</dbReference>
<dbReference type="PANTHER" id="PTHR43390">
    <property type="entry name" value="SIGNAL PEPTIDASE I"/>
    <property type="match status" value="1"/>
</dbReference>
<dbReference type="EMBL" id="JACRIW010000038">
    <property type="protein sequence ID" value="MBI5168849.1"/>
    <property type="molecule type" value="Genomic_DNA"/>
</dbReference>
<dbReference type="SUPFAM" id="SSF51306">
    <property type="entry name" value="LexA/Signal peptidase"/>
    <property type="match status" value="1"/>
</dbReference>
<comment type="similarity">
    <text evidence="2 6">Belongs to the peptidase S26 family.</text>
</comment>
<comment type="caution">
    <text evidence="8">The sequence shown here is derived from an EMBL/GenBank/DDBJ whole genome shotgun (WGS) entry which is preliminary data.</text>
</comment>
<feature type="active site" evidence="5">
    <location>
        <position position="97"/>
    </location>
</feature>
<dbReference type="NCBIfam" id="TIGR02227">
    <property type="entry name" value="sigpep_I_bact"/>
    <property type="match status" value="1"/>
</dbReference>
<evidence type="ECO:0000259" key="7">
    <source>
        <dbReference type="Pfam" id="PF10502"/>
    </source>
</evidence>
<dbReference type="Pfam" id="PF10502">
    <property type="entry name" value="Peptidase_S26"/>
    <property type="match status" value="1"/>
</dbReference>
<dbReference type="GO" id="GO:0009003">
    <property type="term" value="F:signal peptidase activity"/>
    <property type="evidence" value="ECO:0007669"/>
    <property type="project" value="UniProtKB-EC"/>
</dbReference>
<evidence type="ECO:0000313" key="9">
    <source>
        <dbReference type="Proteomes" id="UP000696931"/>
    </source>
</evidence>
<dbReference type="AlphaFoldDB" id="A0A933SF64"/>